<dbReference type="Proteomes" id="UP000595437">
    <property type="component" value="Chromosome 8"/>
</dbReference>
<sequence length="54" mass="6267">KPMMAEFMNKKRVFSCVVSNNVSVYFVSRYSHFQKSFKKDTTVNMGTSGTTMWC</sequence>
<gene>
    <name evidence="1" type="ORF">FKW44_013417</name>
</gene>
<protein>
    <submittedName>
        <fullName evidence="1">Uncharacterized protein</fullName>
    </submittedName>
</protein>
<evidence type="ECO:0000313" key="2">
    <source>
        <dbReference type="Proteomes" id="UP000595437"/>
    </source>
</evidence>
<feature type="non-terminal residue" evidence="1">
    <location>
        <position position="1"/>
    </location>
</feature>
<evidence type="ECO:0000313" key="1">
    <source>
        <dbReference type="EMBL" id="QQP51921.1"/>
    </source>
</evidence>
<keyword evidence="2" id="KW-1185">Reference proteome</keyword>
<proteinExistence type="predicted"/>
<name>A0A7T8HKU3_CALRO</name>
<reference evidence="2" key="1">
    <citation type="submission" date="2021-01" db="EMBL/GenBank/DDBJ databases">
        <title>Caligus Genome Assembly.</title>
        <authorList>
            <person name="Gallardo-Escarate C."/>
        </authorList>
    </citation>
    <scope>NUCLEOTIDE SEQUENCE [LARGE SCALE GENOMIC DNA]</scope>
</reference>
<dbReference type="AlphaFoldDB" id="A0A7T8HKU3"/>
<organism evidence="1 2">
    <name type="scientific">Caligus rogercresseyi</name>
    <name type="common">Sea louse</name>
    <dbReference type="NCBI Taxonomy" id="217165"/>
    <lineage>
        <taxon>Eukaryota</taxon>
        <taxon>Metazoa</taxon>
        <taxon>Ecdysozoa</taxon>
        <taxon>Arthropoda</taxon>
        <taxon>Crustacea</taxon>
        <taxon>Multicrustacea</taxon>
        <taxon>Hexanauplia</taxon>
        <taxon>Copepoda</taxon>
        <taxon>Siphonostomatoida</taxon>
        <taxon>Caligidae</taxon>
        <taxon>Caligus</taxon>
    </lineage>
</organism>
<accession>A0A7T8HKU3</accession>
<dbReference type="EMBL" id="CP045897">
    <property type="protein sequence ID" value="QQP51921.1"/>
    <property type="molecule type" value="Genomic_DNA"/>
</dbReference>